<evidence type="ECO:0000256" key="1">
    <source>
        <dbReference type="ARBA" id="ARBA00009232"/>
    </source>
</evidence>
<dbReference type="InterPro" id="IPR003180">
    <property type="entry name" value="MPG"/>
</dbReference>
<dbReference type="OrthoDB" id="9794313at2"/>
<organism evidence="6 7">
    <name type="scientific">Aeriscardovia aeriphila</name>
    <dbReference type="NCBI Taxonomy" id="218139"/>
    <lineage>
        <taxon>Bacteria</taxon>
        <taxon>Bacillati</taxon>
        <taxon>Actinomycetota</taxon>
        <taxon>Actinomycetes</taxon>
        <taxon>Bifidobacteriales</taxon>
        <taxon>Bifidobacteriaceae</taxon>
        <taxon>Aeriscardovia</taxon>
    </lineage>
</organism>
<evidence type="ECO:0000256" key="3">
    <source>
        <dbReference type="ARBA" id="ARBA00022801"/>
    </source>
</evidence>
<name>A0A261FAB4_9BIFI</name>
<dbReference type="AlphaFoldDB" id="A0A261FAB4"/>
<gene>
    <name evidence="6" type="ORF">AEAE_0579</name>
</gene>
<protein>
    <recommendedName>
        <fullName evidence="5">Putative 3-methyladenine DNA glycosylase</fullName>
        <ecNumber evidence="5">3.2.2.-</ecNumber>
    </recommendedName>
</protein>
<dbReference type="GO" id="GO:0003905">
    <property type="term" value="F:alkylbase DNA N-glycosylase activity"/>
    <property type="evidence" value="ECO:0007669"/>
    <property type="project" value="InterPro"/>
</dbReference>
<dbReference type="RefSeq" id="WP_094689656.1">
    <property type="nucleotide sequence ID" value="NZ_JACBYZ010000001.1"/>
</dbReference>
<dbReference type="NCBIfam" id="TIGR00567">
    <property type="entry name" value="3mg"/>
    <property type="match status" value="1"/>
</dbReference>
<dbReference type="CDD" id="cd00540">
    <property type="entry name" value="AAG"/>
    <property type="match status" value="1"/>
</dbReference>
<dbReference type="PANTHER" id="PTHR10429">
    <property type="entry name" value="DNA-3-METHYLADENINE GLYCOSYLASE"/>
    <property type="match status" value="1"/>
</dbReference>
<keyword evidence="4 5" id="KW-0234">DNA repair</keyword>
<evidence type="ECO:0000256" key="5">
    <source>
        <dbReference type="HAMAP-Rule" id="MF_00527"/>
    </source>
</evidence>
<comment type="caution">
    <text evidence="6">The sequence shown here is derived from an EMBL/GenBank/DDBJ whole genome shotgun (WGS) entry which is preliminary data.</text>
</comment>
<accession>A0A261FAB4</accession>
<keyword evidence="2 5" id="KW-0227">DNA damage</keyword>
<dbReference type="Gene3D" id="3.10.300.10">
    <property type="entry name" value="Methylpurine-DNA glycosylase (MPG)"/>
    <property type="match status" value="1"/>
</dbReference>
<dbReference type="SUPFAM" id="SSF50486">
    <property type="entry name" value="FMT C-terminal domain-like"/>
    <property type="match status" value="1"/>
</dbReference>
<dbReference type="PANTHER" id="PTHR10429:SF0">
    <property type="entry name" value="DNA-3-METHYLADENINE GLYCOSYLASE"/>
    <property type="match status" value="1"/>
</dbReference>
<dbReference type="Pfam" id="PF02245">
    <property type="entry name" value="Pur_DNA_glyco"/>
    <property type="match status" value="1"/>
</dbReference>
<evidence type="ECO:0000256" key="4">
    <source>
        <dbReference type="ARBA" id="ARBA00023204"/>
    </source>
</evidence>
<evidence type="ECO:0000313" key="7">
    <source>
        <dbReference type="Proteomes" id="UP000228976"/>
    </source>
</evidence>
<dbReference type="Proteomes" id="UP000228976">
    <property type="component" value="Unassembled WGS sequence"/>
</dbReference>
<reference evidence="6 7" key="1">
    <citation type="journal article" date="2017" name="BMC Genomics">
        <title>Comparative genomic and phylogenomic analyses of the Bifidobacteriaceae family.</title>
        <authorList>
            <person name="Lugli G.A."/>
            <person name="Milani C."/>
            <person name="Turroni F."/>
            <person name="Duranti S."/>
            <person name="Mancabelli L."/>
            <person name="Mangifesta M."/>
            <person name="Ferrario C."/>
            <person name="Modesto M."/>
            <person name="Mattarelli P."/>
            <person name="Jiri K."/>
            <person name="van Sinderen D."/>
            <person name="Ventura M."/>
        </authorList>
    </citation>
    <scope>NUCLEOTIDE SEQUENCE [LARGE SCALE GENOMIC DNA]</scope>
    <source>
        <strain evidence="6 7">LMG 21773</strain>
    </source>
</reference>
<dbReference type="InterPro" id="IPR011034">
    <property type="entry name" value="Formyl_transferase-like_C_sf"/>
</dbReference>
<keyword evidence="3 5" id="KW-0378">Hydrolase</keyword>
<dbReference type="HAMAP" id="MF_00527">
    <property type="entry name" value="3MGH"/>
    <property type="match status" value="1"/>
</dbReference>
<dbReference type="InterPro" id="IPR036995">
    <property type="entry name" value="MPG_sf"/>
</dbReference>
<comment type="similarity">
    <text evidence="1 5">Belongs to the DNA glycosylase MPG family.</text>
</comment>
<evidence type="ECO:0000313" key="6">
    <source>
        <dbReference type="EMBL" id="OZG56091.1"/>
    </source>
</evidence>
<proteinExistence type="inferred from homology"/>
<dbReference type="EC" id="3.2.2.-" evidence="5"/>
<dbReference type="GO" id="GO:0006284">
    <property type="term" value="P:base-excision repair"/>
    <property type="evidence" value="ECO:0007669"/>
    <property type="project" value="InterPro"/>
</dbReference>
<keyword evidence="7" id="KW-1185">Reference proteome</keyword>
<sequence length="255" mass="27824">MNHSSQATPSFTHTLTAFSTSLTTAVDLPPSIDNQGILAGTALPRHYKSDITFSVPDFQTALDSTAHSLLGMVLCRHLTTGEILTARIVEIETYDQFDPASHCYTGFTFRNRAMFTSPLHAYIYISHGIHSCMNISLGPLGVGAGALIRAVEPIDGVQTMEKFRNRTGTEVSNGPAKLCQALQITTELYGRDLSNPSSPLFLAEPLSSRKFPQEEIVATPRIGISKNASALRRFVLADNPYVSAFHHTTDSLQVR</sequence>
<dbReference type="GO" id="GO:0003677">
    <property type="term" value="F:DNA binding"/>
    <property type="evidence" value="ECO:0007669"/>
    <property type="project" value="InterPro"/>
</dbReference>
<evidence type="ECO:0000256" key="2">
    <source>
        <dbReference type="ARBA" id="ARBA00022763"/>
    </source>
</evidence>
<dbReference type="EMBL" id="MWWU01000002">
    <property type="protein sequence ID" value="OZG56091.1"/>
    <property type="molecule type" value="Genomic_DNA"/>
</dbReference>